<reference evidence="6" key="2">
    <citation type="submission" date="2025-08" db="UniProtKB">
        <authorList>
            <consortium name="RefSeq"/>
        </authorList>
    </citation>
    <scope>IDENTIFICATION</scope>
    <source>
        <tissue evidence="6">Whole plant</tissue>
    </source>
</reference>
<evidence type="ECO:0000256" key="2">
    <source>
        <dbReference type="ARBA" id="ARBA00022576"/>
    </source>
</evidence>
<dbReference type="GeneID" id="127747706"/>
<reference evidence="5" key="1">
    <citation type="journal article" date="2016" name="Nat. Genet.">
        <title>The genome sequences of Arachis duranensis and Arachis ipaensis, the diploid ancestors of cultivated peanut.</title>
        <authorList>
            <person name="Bertioli D.J."/>
            <person name="Cannon S.B."/>
            <person name="Froenicke L."/>
            <person name="Huang G."/>
            <person name="Farmer A.D."/>
            <person name="Cannon E.K."/>
            <person name="Liu X."/>
            <person name="Gao D."/>
            <person name="Clevenger J."/>
            <person name="Dash S."/>
            <person name="Ren L."/>
            <person name="Moretzsohn M.C."/>
            <person name="Shirasawa K."/>
            <person name="Huang W."/>
            <person name="Vidigal B."/>
            <person name="Abernathy B."/>
            <person name="Chu Y."/>
            <person name="Niederhuth C.E."/>
            <person name="Umale P."/>
            <person name="Araujo A.C."/>
            <person name="Kozik A."/>
            <person name="Kim K.D."/>
            <person name="Burow M.D."/>
            <person name="Varshney R.K."/>
            <person name="Wang X."/>
            <person name="Zhang X."/>
            <person name="Barkley N."/>
            <person name="Guimaraes P.M."/>
            <person name="Isobe S."/>
            <person name="Guo B."/>
            <person name="Liao B."/>
            <person name="Stalker H.T."/>
            <person name="Schmitz R.J."/>
            <person name="Scheffler B.E."/>
            <person name="Leal-Bertioli S.C."/>
            <person name="Xun X."/>
            <person name="Jackson S.A."/>
            <person name="Michelmore R."/>
            <person name="Ozias-Akins P."/>
        </authorList>
    </citation>
    <scope>NUCLEOTIDE SEQUENCE [LARGE SCALE GENOMIC DNA]</scope>
    <source>
        <strain evidence="5">cv. V14167</strain>
    </source>
</reference>
<dbReference type="KEGG" id="adu:127747706"/>
<evidence type="ECO:0000259" key="4">
    <source>
        <dbReference type="Pfam" id="PF04864"/>
    </source>
</evidence>
<keyword evidence="5" id="KW-1185">Reference proteome</keyword>
<feature type="domain" description="Alliinase C-terminal" evidence="4">
    <location>
        <begin position="59"/>
        <end position="161"/>
    </location>
</feature>
<name>A0A9C6TPP2_ARADU</name>
<dbReference type="GO" id="GO:0016846">
    <property type="term" value="F:carbon-sulfur lyase activity"/>
    <property type="evidence" value="ECO:0007669"/>
    <property type="project" value="InterPro"/>
</dbReference>
<comment type="cofactor">
    <cofactor evidence="1">
        <name>pyridoxal 5'-phosphate</name>
        <dbReference type="ChEBI" id="CHEBI:597326"/>
    </cofactor>
</comment>
<feature type="chain" id="PRO_5039598559" evidence="3">
    <location>
        <begin position="26"/>
        <end position="173"/>
    </location>
</feature>
<dbReference type="GO" id="GO:0008483">
    <property type="term" value="F:transaminase activity"/>
    <property type="evidence" value="ECO:0007669"/>
    <property type="project" value="UniProtKB-KW"/>
</dbReference>
<gene>
    <name evidence="6" type="primary">LOC127747706</name>
</gene>
<keyword evidence="3" id="KW-0732">Signal</keyword>
<protein>
    <submittedName>
        <fullName evidence="6">Tryptophan aminotransferase-related protein 4-like</fullName>
    </submittedName>
</protein>
<feature type="signal peptide" evidence="3">
    <location>
        <begin position="1"/>
        <end position="25"/>
    </location>
</feature>
<evidence type="ECO:0000256" key="3">
    <source>
        <dbReference type="SAM" id="SignalP"/>
    </source>
</evidence>
<dbReference type="Gene3D" id="3.40.640.10">
    <property type="entry name" value="Type I PLP-dependent aspartate aminotransferase-like (Major domain)"/>
    <property type="match status" value="1"/>
</dbReference>
<evidence type="ECO:0000313" key="6">
    <source>
        <dbReference type="RefSeq" id="XP_052117847.1"/>
    </source>
</evidence>
<dbReference type="AlphaFoldDB" id="A0A9C6TPP2"/>
<keyword evidence="2" id="KW-0032">Aminotransferase</keyword>
<keyword evidence="2" id="KW-0808">Transferase</keyword>
<accession>A0A9C6TPP2</accession>
<evidence type="ECO:0000256" key="1">
    <source>
        <dbReference type="ARBA" id="ARBA00001933"/>
    </source>
</evidence>
<dbReference type="Gene3D" id="2.10.25.30">
    <property type="entry name" value="EGF-like, alliinase"/>
    <property type="match status" value="1"/>
</dbReference>
<dbReference type="InterPro" id="IPR015421">
    <property type="entry name" value="PyrdxlP-dep_Trfase_major"/>
</dbReference>
<dbReference type="RefSeq" id="XP_052117847.1">
    <property type="nucleotide sequence ID" value="XM_052261887.1"/>
</dbReference>
<evidence type="ECO:0000313" key="5">
    <source>
        <dbReference type="Proteomes" id="UP000515211"/>
    </source>
</evidence>
<sequence>MAKRKNLVVYMYLLALTLIMISISASNPAFVSGEEDCDELDWSISAAEEAEIVDIVSCSGGELNIFEPFWREHARKSSVLVSGWHRMRYNYSDGSSISPLLVKNIRKLHEIVGNAITNERYIVFGSGSTQLINAAVYALSHKSSLLDPAKVLNTSPYCPVEIRTQLFSYEVDI</sequence>
<dbReference type="InterPro" id="IPR006948">
    <property type="entry name" value="Alliinase_C"/>
</dbReference>
<organism evidence="5 6">
    <name type="scientific">Arachis duranensis</name>
    <name type="common">Wild peanut</name>
    <dbReference type="NCBI Taxonomy" id="130453"/>
    <lineage>
        <taxon>Eukaryota</taxon>
        <taxon>Viridiplantae</taxon>
        <taxon>Streptophyta</taxon>
        <taxon>Embryophyta</taxon>
        <taxon>Tracheophyta</taxon>
        <taxon>Spermatophyta</taxon>
        <taxon>Magnoliopsida</taxon>
        <taxon>eudicotyledons</taxon>
        <taxon>Gunneridae</taxon>
        <taxon>Pentapetalae</taxon>
        <taxon>rosids</taxon>
        <taxon>fabids</taxon>
        <taxon>Fabales</taxon>
        <taxon>Fabaceae</taxon>
        <taxon>Papilionoideae</taxon>
        <taxon>50 kb inversion clade</taxon>
        <taxon>dalbergioids sensu lato</taxon>
        <taxon>Dalbergieae</taxon>
        <taxon>Pterocarpus clade</taxon>
        <taxon>Arachis</taxon>
    </lineage>
</organism>
<dbReference type="InterPro" id="IPR015424">
    <property type="entry name" value="PyrdxlP-dep_Trfase"/>
</dbReference>
<dbReference type="SUPFAM" id="SSF53383">
    <property type="entry name" value="PLP-dependent transferases"/>
    <property type="match status" value="1"/>
</dbReference>
<proteinExistence type="predicted"/>
<dbReference type="Pfam" id="PF04864">
    <property type="entry name" value="Alliinase_C"/>
    <property type="match status" value="1"/>
</dbReference>
<dbReference type="InterPro" id="IPR037029">
    <property type="entry name" value="Alliinase_N_sf"/>
</dbReference>
<dbReference type="Proteomes" id="UP000515211">
    <property type="component" value="Chromosome 5"/>
</dbReference>